<dbReference type="HAMAP" id="MF_01257">
    <property type="entry name" value="CofD"/>
    <property type="match status" value="1"/>
</dbReference>
<dbReference type="Proteomes" id="UP000234881">
    <property type="component" value="Unassembled WGS sequence"/>
</dbReference>
<dbReference type="InterPro" id="IPR038136">
    <property type="entry name" value="CofD-like_dom_sf"/>
</dbReference>
<keyword evidence="2" id="KW-0460">Magnesium</keyword>
<dbReference type="EMBL" id="PKUQ01000009">
    <property type="protein sequence ID" value="PLW78238.1"/>
    <property type="molecule type" value="Genomic_DNA"/>
</dbReference>
<sequence>MRSGERLRVTLLAGGVGGAKMAEGLAAVEDIKLSIIGNIADDEAFHGLWVSPDIDTLTYSLAGMIDRVQGWGVADEGKRALDTLSMLGQETWMTLGDRDFGLHIYRTMRRNQGDRPFIIARDVARAFGIKAAIVLPTDDIVQTQVQTDAGWLSFQQYFVREQCAPDVRGVRFEGIETARPTLEALKAILTADVIVLAPSNPLVSIAPILEIPGIGEAVKAATAHKIAVSPFIAGKVVKGPADRMMASMGMRADALGVAQRYQSFVDQLVIDNEDATLAADIAALGVDPVCYPILMKDQTDKARLASEIMAEARKTLDAGGRA</sequence>
<evidence type="ECO:0000313" key="4">
    <source>
        <dbReference type="Proteomes" id="UP000234881"/>
    </source>
</evidence>
<accession>A0A2N5XUY9</accession>
<dbReference type="AlphaFoldDB" id="A0A2N5XUY9"/>
<dbReference type="OrthoDB" id="7466225at2"/>
<dbReference type="Gene3D" id="3.40.50.10680">
    <property type="entry name" value="CofD-like domains"/>
    <property type="match status" value="1"/>
</dbReference>
<dbReference type="CDD" id="cd07186">
    <property type="entry name" value="CofD_like"/>
    <property type="match status" value="1"/>
</dbReference>
<dbReference type="InterPro" id="IPR002882">
    <property type="entry name" value="CofD"/>
</dbReference>
<keyword evidence="4" id="KW-1185">Reference proteome</keyword>
<dbReference type="PANTHER" id="PTHR43007">
    <property type="entry name" value="2-PHOSPHO-L-LACTATE TRANSFERASE"/>
    <property type="match status" value="1"/>
</dbReference>
<gene>
    <name evidence="3" type="ORF">C0081_05125</name>
</gene>
<dbReference type="Gene3D" id="1.10.8.240">
    <property type="entry name" value="CofD-like domain"/>
    <property type="match status" value="1"/>
</dbReference>
<dbReference type="GO" id="GO:0000287">
    <property type="term" value="F:magnesium ion binding"/>
    <property type="evidence" value="ECO:0007669"/>
    <property type="project" value="InterPro"/>
</dbReference>
<name>A0A2N5XUY9_9HYPH</name>
<dbReference type="GO" id="GO:0043743">
    <property type="term" value="F:LPPG:FO 2-phospho-L-lactate transferase activity"/>
    <property type="evidence" value="ECO:0007669"/>
    <property type="project" value="InterPro"/>
</dbReference>
<organism evidence="3 4">
    <name type="scientific">Cohaesibacter celericrescens</name>
    <dbReference type="NCBI Taxonomy" id="2067669"/>
    <lineage>
        <taxon>Bacteria</taxon>
        <taxon>Pseudomonadati</taxon>
        <taxon>Pseudomonadota</taxon>
        <taxon>Alphaproteobacteria</taxon>
        <taxon>Hyphomicrobiales</taxon>
        <taxon>Cohaesibacteraceae</taxon>
    </lineage>
</organism>
<dbReference type="PANTHER" id="PTHR43007:SF1">
    <property type="entry name" value="2-PHOSPHO-L-LACTATE TRANSFERASE"/>
    <property type="match status" value="1"/>
</dbReference>
<proteinExistence type="inferred from homology"/>
<reference evidence="3 4" key="1">
    <citation type="submission" date="2018-01" db="EMBL/GenBank/DDBJ databases">
        <title>The draft genome sequence of Cohaesibacter sp. H1304.</title>
        <authorList>
            <person name="Wang N.-N."/>
            <person name="Du Z.-J."/>
        </authorList>
    </citation>
    <scope>NUCLEOTIDE SEQUENCE [LARGE SCALE GENOMIC DNA]</scope>
    <source>
        <strain evidence="3 4">H1304</strain>
    </source>
</reference>
<dbReference type="SUPFAM" id="SSF142338">
    <property type="entry name" value="CofD-like"/>
    <property type="match status" value="1"/>
</dbReference>
<evidence type="ECO:0000256" key="1">
    <source>
        <dbReference type="ARBA" id="ARBA00022679"/>
    </source>
</evidence>
<dbReference type="RefSeq" id="WP_101532735.1">
    <property type="nucleotide sequence ID" value="NZ_JBFHIU010000040.1"/>
</dbReference>
<evidence type="ECO:0000313" key="3">
    <source>
        <dbReference type="EMBL" id="PLW78238.1"/>
    </source>
</evidence>
<evidence type="ECO:0000256" key="2">
    <source>
        <dbReference type="ARBA" id="ARBA00022842"/>
    </source>
</evidence>
<dbReference type="InterPro" id="IPR010115">
    <property type="entry name" value="FbiA/CofD"/>
</dbReference>
<comment type="caution">
    <text evidence="3">The sequence shown here is derived from an EMBL/GenBank/DDBJ whole genome shotgun (WGS) entry which is preliminary data.</text>
</comment>
<dbReference type="Pfam" id="PF01933">
    <property type="entry name" value="CofD"/>
    <property type="match status" value="1"/>
</dbReference>
<dbReference type="NCBIfam" id="TIGR01819">
    <property type="entry name" value="F420_cofD"/>
    <property type="match status" value="1"/>
</dbReference>
<protein>
    <submittedName>
        <fullName evidence="3">2-phospho-L-lactate transferase</fullName>
    </submittedName>
</protein>
<keyword evidence="1 3" id="KW-0808">Transferase</keyword>